<evidence type="ECO:0000256" key="3">
    <source>
        <dbReference type="ARBA" id="ARBA00022989"/>
    </source>
</evidence>
<keyword evidence="3 5" id="KW-1133">Transmembrane helix</keyword>
<keyword evidence="8" id="KW-1185">Reference proteome</keyword>
<dbReference type="EMBL" id="JACHDB010000001">
    <property type="protein sequence ID" value="MBB5433368.1"/>
    <property type="molecule type" value="Genomic_DNA"/>
</dbReference>
<dbReference type="GO" id="GO:0012505">
    <property type="term" value="C:endomembrane system"/>
    <property type="evidence" value="ECO:0007669"/>
    <property type="project" value="UniProtKB-SubCell"/>
</dbReference>
<dbReference type="Proteomes" id="UP000572635">
    <property type="component" value="Unassembled WGS sequence"/>
</dbReference>
<gene>
    <name evidence="7" type="ORF">HDA36_003452</name>
</gene>
<name>A0A7W8QP89_9ACTN</name>
<keyword evidence="2 5" id="KW-0812">Transmembrane</keyword>
<evidence type="ECO:0000256" key="1">
    <source>
        <dbReference type="ARBA" id="ARBA00004127"/>
    </source>
</evidence>
<dbReference type="AlphaFoldDB" id="A0A7W8QP89"/>
<evidence type="ECO:0000256" key="5">
    <source>
        <dbReference type="SAM" id="Phobius"/>
    </source>
</evidence>
<organism evidence="7 8">
    <name type="scientific">Nocardiopsis composta</name>
    <dbReference type="NCBI Taxonomy" id="157465"/>
    <lineage>
        <taxon>Bacteria</taxon>
        <taxon>Bacillati</taxon>
        <taxon>Actinomycetota</taxon>
        <taxon>Actinomycetes</taxon>
        <taxon>Streptosporangiales</taxon>
        <taxon>Nocardiopsidaceae</taxon>
        <taxon>Nocardiopsis</taxon>
    </lineage>
</organism>
<evidence type="ECO:0000256" key="2">
    <source>
        <dbReference type="ARBA" id="ARBA00022692"/>
    </source>
</evidence>
<keyword evidence="4 5" id="KW-0472">Membrane</keyword>
<feature type="domain" description="DUF202" evidence="6">
    <location>
        <begin position="12"/>
        <end position="81"/>
    </location>
</feature>
<evidence type="ECO:0000256" key="4">
    <source>
        <dbReference type="ARBA" id="ARBA00023136"/>
    </source>
</evidence>
<comment type="caution">
    <text evidence="7">The sequence shown here is derived from an EMBL/GenBank/DDBJ whole genome shotgun (WGS) entry which is preliminary data.</text>
</comment>
<evidence type="ECO:0000259" key="6">
    <source>
        <dbReference type="Pfam" id="PF02656"/>
    </source>
</evidence>
<accession>A0A7W8QP89</accession>
<comment type="subcellular location">
    <subcellularLocation>
        <location evidence="1">Endomembrane system</location>
        <topology evidence="1">Multi-pass membrane protein</topology>
    </subcellularLocation>
</comment>
<feature type="transmembrane region" description="Helical" evidence="5">
    <location>
        <begin position="21"/>
        <end position="39"/>
    </location>
</feature>
<proteinExistence type="predicted"/>
<feature type="transmembrane region" description="Helical" evidence="5">
    <location>
        <begin position="106"/>
        <end position="125"/>
    </location>
</feature>
<dbReference type="RefSeq" id="WP_184393057.1">
    <property type="nucleotide sequence ID" value="NZ_BAAAJD010000044.1"/>
</dbReference>
<evidence type="ECO:0000313" key="8">
    <source>
        <dbReference type="Proteomes" id="UP000572635"/>
    </source>
</evidence>
<protein>
    <submittedName>
        <fullName evidence="7">Uncharacterized membrane protein YidH (DUF202 family)</fullName>
    </submittedName>
</protein>
<feature type="transmembrane region" description="Helical" evidence="5">
    <location>
        <begin position="59"/>
        <end position="76"/>
    </location>
</feature>
<evidence type="ECO:0000313" key="7">
    <source>
        <dbReference type="EMBL" id="MBB5433368.1"/>
    </source>
</evidence>
<dbReference type="InterPro" id="IPR003807">
    <property type="entry name" value="DUF202"/>
</dbReference>
<sequence>MTRPAESGTERDPGLQAERTLLAWQRTVIVLVVVALLYVRDPFQAAGAQHAGPEPLLRAAVALVPVGIAVAAAVHVRRRWRAGRRGGRDGAAGGPAAPLAQGWMRILISAGTCVFAVAVAVSALIG</sequence>
<dbReference type="Pfam" id="PF02656">
    <property type="entry name" value="DUF202"/>
    <property type="match status" value="1"/>
</dbReference>
<reference evidence="7 8" key="1">
    <citation type="submission" date="2020-08" db="EMBL/GenBank/DDBJ databases">
        <title>Sequencing the genomes of 1000 actinobacteria strains.</title>
        <authorList>
            <person name="Klenk H.-P."/>
        </authorList>
    </citation>
    <scope>NUCLEOTIDE SEQUENCE [LARGE SCALE GENOMIC DNA]</scope>
    <source>
        <strain evidence="7 8">DSM 44551</strain>
    </source>
</reference>